<evidence type="ECO:0000256" key="3">
    <source>
        <dbReference type="ARBA" id="ARBA00023004"/>
    </source>
</evidence>
<evidence type="ECO:0000313" key="5">
    <source>
        <dbReference type="EMBL" id="SDP45013.1"/>
    </source>
</evidence>
<sequence length="135" mass="15982">MPMIEWNDELSICIAEIDQQHQKWLTMVNEFYDSMTNGSSDEIMLKIIGRMRLFAERHFGMEEELMQRHQASFVEEHAKEHQAFLDKFVQVEIDYRAKKKSVTLDVLNFLNNWLLTHINDTDKKMGQFLVSKGLS</sequence>
<accession>A0A1H0STF4</accession>
<dbReference type="PANTHER" id="PTHR37164">
    <property type="entry name" value="BACTERIOHEMERYTHRIN"/>
    <property type="match status" value="1"/>
</dbReference>
<dbReference type="NCBIfam" id="NF033749">
    <property type="entry name" value="bact_hemeryth"/>
    <property type="match status" value="1"/>
</dbReference>
<reference evidence="5 6" key="1">
    <citation type="submission" date="2016-10" db="EMBL/GenBank/DDBJ databases">
        <authorList>
            <person name="de Groot N.N."/>
        </authorList>
    </citation>
    <scope>NUCLEOTIDE SEQUENCE [LARGE SCALE GENOMIC DNA]</scope>
    <source>
        <strain evidence="5 6">DSM 12130</strain>
    </source>
</reference>
<keyword evidence="3" id="KW-0408">Iron</keyword>
<dbReference type="InterPro" id="IPR050669">
    <property type="entry name" value="Hemerythrin"/>
</dbReference>
<dbReference type="EMBL" id="FNJI01000020">
    <property type="protein sequence ID" value="SDP45013.1"/>
    <property type="molecule type" value="Genomic_DNA"/>
</dbReference>
<dbReference type="Pfam" id="PF01814">
    <property type="entry name" value="Hemerythrin"/>
    <property type="match status" value="1"/>
</dbReference>
<dbReference type="InterPro" id="IPR035938">
    <property type="entry name" value="Hemerythrin-like_sf"/>
</dbReference>
<dbReference type="Proteomes" id="UP000199073">
    <property type="component" value="Unassembled WGS sequence"/>
</dbReference>
<name>A0A1H0STF4_9BACT</name>
<dbReference type="CDD" id="cd12107">
    <property type="entry name" value="Hemerythrin"/>
    <property type="match status" value="1"/>
</dbReference>
<organism evidence="5 6">
    <name type="scientific">Desulforhopalus singaporensis</name>
    <dbReference type="NCBI Taxonomy" id="91360"/>
    <lineage>
        <taxon>Bacteria</taxon>
        <taxon>Pseudomonadati</taxon>
        <taxon>Thermodesulfobacteriota</taxon>
        <taxon>Desulfobulbia</taxon>
        <taxon>Desulfobulbales</taxon>
        <taxon>Desulfocapsaceae</taxon>
        <taxon>Desulforhopalus</taxon>
    </lineage>
</organism>
<dbReference type="AlphaFoldDB" id="A0A1H0STF4"/>
<comment type="similarity">
    <text evidence="1">Belongs to the hemerythrin family.</text>
</comment>
<gene>
    <name evidence="5" type="ORF">SAMN05660330_02817</name>
</gene>
<evidence type="ECO:0000259" key="4">
    <source>
        <dbReference type="Pfam" id="PF01814"/>
    </source>
</evidence>
<keyword evidence="2" id="KW-0479">Metal-binding</keyword>
<dbReference type="Gene3D" id="1.20.120.50">
    <property type="entry name" value="Hemerythrin-like"/>
    <property type="match status" value="1"/>
</dbReference>
<protein>
    <submittedName>
        <fullName evidence="5">Hemerythrin-like metal-binding domain protein</fullName>
    </submittedName>
</protein>
<dbReference type="InterPro" id="IPR012827">
    <property type="entry name" value="Hemerythrin_metal-bd"/>
</dbReference>
<keyword evidence="6" id="KW-1185">Reference proteome</keyword>
<dbReference type="InterPro" id="IPR012312">
    <property type="entry name" value="Hemerythrin-like"/>
</dbReference>
<dbReference type="STRING" id="91360.SAMN05660330_02817"/>
<dbReference type="NCBIfam" id="TIGR02481">
    <property type="entry name" value="hemeryth_dom"/>
    <property type="match status" value="1"/>
</dbReference>
<dbReference type="SUPFAM" id="SSF47188">
    <property type="entry name" value="Hemerythrin-like"/>
    <property type="match status" value="1"/>
</dbReference>
<evidence type="ECO:0000256" key="2">
    <source>
        <dbReference type="ARBA" id="ARBA00022723"/>
    </source>
</evidence>
<dbReference type="RefSeq" id="WP_092223901.1">
    <property type="nucleotide sequence ID" value="NZ_FNJI01000020.1"/>
</dbReference>
<dbReference type="PANTHER" id="PTHR37164:SF1">
    <property type="entry name" value="BACTERIOHEMERYTHRIN"/>
    <property type="match status" value="1"/>
</dbReference>
<evidence type="ECO:0000313" key="6">
    <source>
        <dbReference type="Proteomes" id="UP000199073"/>
    </source>
</evidence>
<dbReference type="GO" id="GO:0046872">
    <property type="term" value="F:metal ion binding"/>
    <property type="evidence" value="ECO:0007669"/>
    <property type="project" value="UniProtKB-KW"/>
</dbReference>
<feature type="domain" description="Hemerythrin-like" evidence="4">
    <location>
        <begin position="14"/>
        <end position="127"/>
    </location>
</feature>
<proteinExistence type="inferred from homology"/>
<evidence type="ECO:0000256" key="1">
    <source>
        <dbReference type="ARBA" id="ARBA00010587"/>
    </source>
</evidence>
<dbReference type="OrthoDB" id="9774644at2"/>